<evidence type="ECO:0000256" key="5">
    <source>
        <dbReference type="SAM" id="Phobius"/>
    </source>
</evidence>
<gene>
    <name evidence="7" type="ORF">PQU98_03870</name>
</gene>
<dbReference type="GO" id="GO:0005524">
    <property type="term" value="F:ATP binding"/>
    <property type="evidence" value="ECO:0007669"/>
    <property type="project" value="UniProtKB-KW"/>
</dbReference>
<dbReference type="SUPFAM" id="SSF55874">
    <property type="entry name" value="ATPase domain of HSP90 chaperone/DNA topoisomerase II/histidine kinase"/>
    <property type="match status" value="1"/>
</dbReference>
<feature type="transmembrane region" description="Helical" evidence="5">
    <location>
        <begin position="128"/>
        <end position="145"/>
    </location>
</feature>
<evidence type="ECO:0000313" key="7">
    <source>
        <dbReference type="EMBL" id="MDC7675252.1"/>
    </source>
</evidence>
<evidence type="ECO:0000256" key="4">
    <source>
        <dbReference type="ARBA" id="ARBA00022777"/>
    </source>
</evidence>
<dbReference type="PROSITE" id="PS50109">
    <property type="entry name" value="HIS_KIN"/>
    <property type="match status" value="1"/>
</dbReference>
<keyword evidence="3" id="KW-0808">Transferase</keyword>
<feature type="transmembrane region" description="Helical" evidence="5">
    <location>
        <begin position="101"/>
        <end position="122"/>
    </location>
</feature>
<keyword evidence="4" id="KW-0418">Kinase</keyword>
<feature type="domain" description="Histidine kinase" evidence="6">
    <location>
        <begin position="236"/>
        <end position="454"/>
    </location>
</feature>
<keyword evidence="7" id="KW-0547">Nucleotide-binding</keyword>
<dbReference type="Gene3D" id="3.30.565.10">
    <property type="entry name" value="Histidine kinase-like ATPase, C-terminal domain"/>
    <property type="match status" value="1"/>
</dbReference>
<reference evidence="7 8" key="1">
    <citation type="submission" date="2023-01" db="EMBL/GenBank/DDBJ databases">
        <title>Novel species of the genus Asticcacaulis isolated from rivers.</title>
        <authorList>
            <person name="Lu H."/>
        </authorList>
    </citation>
    <scope>NUCLEOTIDE SEQUENCE [LARGE SCALE GENOMIC DNA]</scope>
    <source>
        <strain evidence="7 8">LKC15W</strain>
    </source>
</reference>
<dbReference type="RefSeq" id="WP_272743564.1">
    <property type="nucleotide sequence ID" value="NZ_JAQQKV010000001.1"/>
</dbReference>
<keyword evidence="5" id="KW-1133">Transmembrane helix</keyword>
<feature type="transmembrane region" description="Helical" evidence="5">
    <location>
        <begin position="31"/>
        <end position="51"/>
    </location>
</feature>
<keyword evidence="5" id="KW-0812">Transmembrane</keyword>
<protein>
    <recommendedName>
        <fullName evidence="2">histidine kinase</fullName>
        <ecNumber evidence="2">2.7.13.3</ecNumber>
    </recommendedName>
</protein>
<dbReference type="InterPro" id="IPR005467">
    <property type="entry name" value="His_kinase_dom"/>
</dbReference>
<dbReference type="InterPro" id="IPR004358">
    <property type="entry name" value="Sig_transdc_His_kin-like_C"/>
</dbReference>
<evidence type="ECO:0000313" key="8">
    <source>
        <dbReference type="Proteomes" id="UP001218579"/>
    </source>
</evidence>
<comment type="catalytic activity">
    <reaction evidence="1">
        <text>ATP + protein L-histidine = ADP + protein N-phospho-L-histidine.</text>
        <dbReference type="EC" id="2.7.13.3"/>
    </reaction>
</comment>
<keyword evidence="5" id="KW-0472">Membrane</keyword>
<dbReference type="InterPro" id="IPR003594">
    <property type="entry name" value="HATPase_dom"/>
</dbReference>
<dbReference type="PANTHER" id="PTHR43047:SF72">
    <property type="entry name" value="OSMOSENSING HISTIDINE PROTEIN KINASE SLN1"/>
    <property type="match status" value="1"/>
</dbReference>
<evidence type="ECO:0000256" key="1">
    <source>
        <dbReference type="ARBA" id="ARBA00000085"/>
    </source>
</evidence>
<dbReference type="PRINTS" id="PR00344">
    <property type="entry name" value="BCTRLSENSOR"/>
</dbReference>
<keyword evidence="8" id="KW-1185">Reference proteome</keyword>
<evidence type="ECO:0000256" key="2">
    <source>
        <dbReference type="ARBA" id="ARBA00012438"/>
    </source>
</evidence>
<comment type="caution">
    <text evidence="7">The sequence shown here is derived from an EMBL/GenBank/DDBJ whole genome shotgun (WGS) entry which is preliminary data.</text>
</comment>
<evidence type="ECO:0000256" key="3">
    <source>
        <dbReference type="ARBA" id="ARBA00022679"/>
    </source>
</evidence>
<name>A0ABT5HGD4_9CAUL</name>
<dbReference type="Pfam" id="PF02518">
    <property type="entry name" value="HATPase_c"/>
    <property type="match status" value="1"/>
</dbReference>
<dbReference type="EMBL" id="JAQQKV010000001">
    <property type="protein sequence ID" value="MDC7675252.1"/>
    <property type="molecule type" value="Genomic_DNA"/>
</dbReference>
<proteinExistence type="predicted"/>
<dbReference type="EC" id="2.7.13.3" evidence="2"/>
<sequence length="597" mass="64046">MSPHDQPLTTQPPAVDEAVILDYGLRAQARMLPYALGFFGVGLPPYLWAASYFMPPAFIGLSLTLFAVNWGFFHYLRAKSRALLTPEDQVPPKAFLARRMVYQGVSAALWVVGLMTLSYVAALSGHNAHIFLLICAGAAVGIIFFCTPVLRFLLTLGPLSAAGPVIALKAVPGGQDLSNLAIGGMALALALGFILNRHLREHYQLAHDQLRLARERNAAVDTSESLSASKIALMHTLSDELRTGLKGLSASLHTGLTQASRAPAIRQHIYSALNEAQHLENMLVTTLDNDTAEQGLMQITPEALDIDAICVKVIEDFSAQATAKGLELTLNLEAVPHKGAVMADGARVTQILSHLVSNALAYTARGRVELKVSMTTENLLRVDVLDTGPGLDTDELDQAFKAHTRIARTAAGHSGAGLGLSLSTRLIAMMGGRIGADSTVGLGSKFWVELVFDPHARRPEKPDTAPPAVATEMRNGLRVLLLSNDSLRSAQLRDSLERLGHKCLTSTTRERALNLAGKAELDACLIATGPMNEVADADGRETLEAFLYRLRTSQSEAAIQILALLPQGDHAGTLRDMGVKPLILPQSEADLNRALSA</sequence>
<accession>A0ABT5HGD4</accession>
<dbReference type="InterPro" id="IPR036890">
    <property type="entry name" value="HATPase_C_sf"/>
</dbReference>
<dbReference type="PANTHER" id="PTHR43047">
    <property type="entry name" value="TWO-COMPONENT HISTIDINE PROTEIN KINASE"/>
    <property type="match status" value="1"/>
</dbReference>
<feature type="transmembrane region" description="Helical" evidence="5">
    <location>
        <begin position="57"/>
        <end position="76"/>
    </location>
</feature>
<dbReference type="SMART" id="SM00387">
    <property type="entry name" value="HATPase_c"/>
    <property type="match status" value="1"/>
</dbReference>
<evidence type="ECO:0000259" key="6">
    <source>
        <dbReference type="PROSITE" id="PS50109"/>
    </source>
</evidence>
<dbReference type="Proteomes" id="UP001218579">
    <property type="component" value="Unassembled WGS sequence"/>
</dbReference>
<keyword evidence="7" id="KW-0067">ATP-binding</keyword>
<organism evidence="7 8">
    <name type="scientific">Asticcacaulis machinosus</name>
    <dbReference type="NCBI Taxonomy" id="2984211"/>
    <lineage>
        <taxon>Bacteria</taxon>
        <taxon>Pseudomonadati</taxon>
        <taxon>Pseudomonadota</taxon>
        <taxon>Alphaproteobacteria</taxon>
        <taxon>Caulobacterales</taxon>
        <taxon>Caulobacteraceae</taxon>
        <taxon>Asticcacaulis</taxon>
    </lineage>
</organism>